<sequence length="30" mass="3591">MIPRQKRYFVFAGGLFFLNFVPLKQIFSLI</sequence>
<protein>
    <submittedName>
        <fullName evidence="2">Uncharacterized protein</fullName>
    </submittedName>
</protein>
<dbReference type="AlphaFoldDB" id="I8YBU2"/>
<dbReference type="EMBL" id="AGXV01000038">
    <property type="protein sequence ID" value="EIY59787.1"/>
    <property type="molecule type" value="Genomic_DNA"/>
</dbReference>
<evidence type="ECO:0000313" key="2">
    <source>
        <dbReference type="EMBL" id="EIY59787.1"/>
    </source>
</evidence>
<dbReference type="HOGENOM" id="CLU_3402169_0_0_10"/>
<organism evidence="2 3">
    <name type="scientific">Bacteroides salyersiae CL02T12C01</name>
    <dbReference type="NCBI Taxonomy" id="997887"/>
    <lineage>
        <taxon>Bacteria</taxon>
        <taxon>Pseudomonadati</taxon>
        <taxon>Bacteroidota</taxon>
        <taxon>Bacteroidia</taxon>
        <taxon>Bacteroidales</taxon>
        <taxon>Bacteroidaceae</taxon>
        <taxon>Bacteroides</taxon>
    </lineage>
</organism>
<keyword evidence="1" id="KW-0472">Membrane</keyword>
<reference evidence="2 3" key="1">
    <citation type="submission" date="2012-02" db="EMBL/GenBank/DDBJ databases">
        <title>The Genome Sequence of Bacteroides salyersiae CL02T12C01.</title>
        <authorList>
            <consortium name="The Broad Institute Genome Sequencing Platform"/>
            <person name="Earl A."/>
            <person name="Ward D."/>
            <person name="Feldgarden M."/>
            <person name="Gevers D."/>
            <person name="Zitomersky N.L."/>
            <person name="Coyne M.J."/>
            <person name="Comstock L.E."/>
            <person name="Young S.K."/>
            <person name="Zeng Q."/>
            <person name="Gargeya S."/>
            <person name="Fitzgerald M."/>
            <person name="Haas B."/>
            <person name="Abouelleil A."/>
            <person name="Alvarado L."/>
            <person name="Arachchi H.M."/>
            <person name="Berlin A."/>
            <person name="Chapman S.B."/>
            <person name="Gearin G."/>
            <person name="Goldberg J."/>
            <person name="Griggs A."/>
            <person name="Gujja S."/>
            <person name="Hansen M."/>
            <person name="Heiman D."/>
            <person name="Howarth C."/>
            <person name="Larimer J."/>
            <person name="Lui A."/>
            <person name="MacDonald P.J.P."/>
            <person name="McCowen C."/>
            <person name="Montmayeur A."/>
            <person name="Murphy C."/>
            <person name="Neiman D."/>
            <person name="Pearson M."/>
            <person name="Priest M."/>
            <person name="Roberts A."/>
            <person name="Saif S."/>
            <person name="Shea T."/>
            <person name="Sisk P."/>
            <person name="Stolte C."/>
            <person name="Sykes S."/>
            <person name="Wortman J."/>
            <person name="Nusbaum C."/>
            <person name="Birren B."/>
        </authorList>
    </citation>
    <scope>NUCLEOTIDE SEQUENCE [LARGE SCALE GENOMIC DNA]</scope>
    <source>
        <strain evidence="2 3">CL02T12C01</strain>
    </source>
</reference>
<name>I8YBU2_9BACE</name>
<dbReference type="Proteomes" id="UP000005150">
    <property type="component" value="Unassembled WGS sequence"/>
</dbReference>
<keyword evidence="1" id="KW-1133">Transmembrane helix</keyword>
<keyword evidence="1" id="KW-0812">Transmembrane</keyword>
<gene>
    <name evidence="2" type="ORF">HMPREF1071_03266</name>
</gene>
<proteinExistence type="predicted"/>
<keyword evidence="3" id="KW-1185">Reference proteome</keyword>
<evidence type="ECO:0000313" key="3">
    <source>
        <dbReference type="Proteomes" id="UP000005150"/>
    </source>
</evidence>
<evidence type="ECO:0000256" key="1">
    <source>
        <dbReference type="SAM" id="Phobius"/>
    </source>
</evidence>
<comment type="caution">
    <text evidence="2">The sequence shown here is derived from an EMBL/GenBank/DDBJ whole genome shotgun (WGS) entry which is preliminary data.</text>
</comment>
<accession>I8YBU2</accession>
<feature type="transmembrane region" description="Helical" evidence="1">
    <location>
        <begin position="7"/>
        <end position="27"/>
    </location>
</feature>